<dbReference type="InterPro" id="IPR032675">
    <property type="entry name" value="LRR_dom_sf"/>
</dbReference>
<dbReference type="InterPro" id="IPR001611">
    <property type="entry name" value="Leu-rich_rpt"/>
</dbReference>
<organism evidence="23 24">
    <name type="scientific">Papaver somniferum</name>
    <name type="common">Opium poppy</name>
    <dbReference type="NCBI Taxonomy" id="3469"/>
    <lineage>
        <taxon>Eukaryota</taxon>
        <taxon>Viridiplantae</taxon>
        <taxon>Streptophyta</taxon>
        <taxon>Embryophyta</taxon>
        <taxon>Tracheophyta</taxon>
        <taxon>Spermatophyta</taxon>
        <taxon>Magnoliopsida</taxon>
        <taxon>Ranunculales</taxon>
        <taxon>Papaveraceae</taxon>
        <taxon>Papaveroideae</taxon>
        <taxon>Papaver</taxon>
    </lineage>
</organism>
<dbReference type="Proteomes" id="UP000316621">
    <property type="component" value="Chromosome 2"/>
</dbReference>
<evidence type="ECO:0000256" key="6">
    <source>
        <dbReference type="ARBA" id="ARBA00022679"/>
    </source>
</evidence>
<dbReference type="InterPro" id="IPR050647">
    <property type="entry name" value="Plant_LRR-RLKs"/>
</dbReference>
<dbReference type="Gene3D" id="3.80.10.10">
    <property type="entry name" value="Ribonuclease Inhibitor"/>
    <property type="match status" value="3"/>
</dbReference>
<evidence type="ECO:0000256" key="17">
    <source>
        <dbReference type="ARBA" id="ARBA00047899"/>
    </source>
</evidence>
<evidence type="ECO:0000256" key="4">
    <source>
        <dbReference type="ARBA" id="ARBA00022527"/>
    </source>
</evidence>
<dbReference type="EC" id="2.7.11.1" evidence="3"/>
<evidence type="ECO:0000256" key="12">
    <source>
        <dbReference type="ARBA" id="ARBA00022840"/>
    </source>
</evidence>
<dbReference type="FunFam" id="3.80.10.10:FF:000453">
    <property type="entry name" value="Leucine-rich receptor-like protein kinase family protein"/>
    <property type="match status" value="1"/>
</dbReference>
<dbReference type="GO" id="GO:0042277">
    <property type="term" value="F:peptide binding"/>
    <property type="evidence" value="ECO:0007669"/>
    <property type="project" value="EnsemblPlants"/>
</dbReference>
<keyword evidence="16" id="KW-0325">Glycoprotein</keyword>
<dbReference type="PANTHER" id="PTHR48056:SF41">
    <property type="entry name" value="RECEPTOR-LIKE PROTEIN KINASE HAIKU2"/>
    <property type="match status" value="1"/>
</dbReference>
<feature type="signal peptide" evidence="21">
    <location>
        <begin position="1"/>
        <end position="28"/>
    </location>
</feature>
<keyword evidence="10 19" id="KW-0547">Nucleotide-binding</keyword>
<feature type="chain" id="PRO_5021346805" description="non-specific serine/threonine protein kinase" evidence="21">
    <location>
        <begin position="29"/>
        <end position="990"/>
    </location>
</feature>
<dbReference type="InterPro" id="IPR055414">
    <property type="entry name" value="LRR_R13L4/SHOC2-like"/>
</dbReference>
<evidence type="ECO:0000313" key="24">
    <source>
        <dbReference type="Proteomes" id="UP000316621"/>
    </source>
</evidence>
<dbReference type="OMA" id="NIDMAGN"/>
<keyword evidence="14 20" id="KW-0472">Membrane</keyword>
<dbReference type="GO" id="GO:0009845">
    <property type="term" value="P:seed germination"/>
    <property type="evidence" value="ECO:0007669"/>
    <property type="project" value="EnsemblPlants"/>
</dbReference>
<dbReference type="PROSITE" id="PS00108">
    <property type="entry name" value="PROTEIN_KINASE_ST"/>
    <property type="match status" value="1"/>
</dbReference>
<dbReference type="GO" id="GO:0033612">
    <property type="term" value="F:receptor serine/threonine kinase binding"/>
    <property type="evidence" value="ECO:0007669"/>
    <property type="project" value="TreeGrafter"/>
</dbReference>
<dbReference type="SUPFAM" id="SSF52058">
    <property type="entry name" value="L domain-like"/>
    <property type="match status" value="3"/>
</dbReference>
<dbReference type="InterPro" id="IPR017441">
    <property type="entry name" value="Protein_kinase_ATP_BS"/>
</dbReference>
<keyword evidence="8 21" id="KW-0732">Signal</keyword>
<keyword evidence="15" id="KW-0675">Receptor</keyword>
<evidence type="ECO:0000256" key="1">
    <source>
        <dbReference type="ARBA" id="ARBA00004167"/>
    </source>
</evidence>
<feature type="transmembrane region" description="Helical" evidence="20">
    <location>
        <begin position="608"/>
        <end position="630"/>
    </location>
</feature>
<evidence type="ECO:0000256" key="21">
    <source>
        <dbReference type="SAM" id="SignalP"/>
    </source>
</evidence>
<evidence type="ECO:0000256" key="3">
    <source>
        <dbReference type="ARBA" id="ARBA00012513"/>
    </source>
</evidence>
<dbReference type="PROSITE" id="PS00107">
    <property type="entry name" value="PROTEIN_KINASE_ATP"/>
    <property type="match status" value="1"/>
</dbReference>
<evidence type="ECO:0000256" key="2">
    <source>
        <dbReference type="ARBA" id="ARBA00008684"/>
    </source>
</evidence>
<proteinExistence type="inferred from homology"/>
<sequence length="990" mass="109155">MTNSLKFLHILLPLFFLCFSSHFSATKSDELQILLKLKSSFEKSNVFDTWVSDSSSPPCNFTGIHCNSNQNVKEISLSNNELVGSLPLNSICQLQFLEKLDFGKNSLSGSVTEDLQSCSKLTHLDLSGNSFTGSFPEFSALTELTLLNLNMSGFSGSFPWSSLNNLTNLEFLSVGDNPFDGAPFPVGVVNLKKLYWLYLTNTSIEGRIPAEIGNLVELKNLELSSNNLYGEIPAEIVNLKNLWQLELFGNHLNGSLPFGFRNLTNLKNFDASTNELEGDISELKFLDKLVTLQLFENNFSGEIPEEFGDFRYLVNLSLYMNKFTGTLPQSLGSWSDFDFIDASTNSLSGPIPPNMCKNGKMTALLLLENNFTGGIPDTYASCTSMNRFRVSNNSLTGVVPAGFWGLPNLDFLDLAMNQFQGPVTRDIGNAKLLTQLILNNNRFSGELPSEITRVLNLGVLDLSFNQFEGEIPSSIGELKELANLVLQENMISGEIPSSMGACVSLNNIDMAGNSLSGKIPSSLGSLPSLNSLNLSSNKLSGDIPSSLSSLKFSLFDVSNNLLSGLIPKGLSIEAFRGSYSGNPNLCSSDPDFLRPCSSGSGTSAQTRTIISCFLAGITVLLVSLACFIFVKRRSSKDDDRSLKSDSWDLKSFHVLTFTEQEVLNCIKQENVIGTGGSGNVYKVSLDNGNIELAVKHIWKADSIGGRRSSTSMLMKRSGNMPEFDAEVATLSSIRHINVVKLYCSITSEDSSLLVYEYLPNGSLWDRLHTCRKMELDWETRYDIAIGAAKGLEYLHHGCDRPVIHRDVKSSNILLDEFFKPRIADFGLAKIVQANAPKDSTHVIAGTHGYIAPEYAYTYKVNEKSDVYSFGVVLMELVTGKRPIEPEYGDNKDIVYWISNKMTSKESVMDVIDSSFPEPIREDAVKVLRIAVLCTARLPSLRPSMRTVVQMLEDVEPPCRLVSIKIGKDVDTDSIKKSLSRKDSIKKDNLF</sequence>
<evidence type="ECO:0000256" key="13">
    <source>
        <dbReference type="ARBA" id="ARBA00022989"/>
    </source>
</evidence>
<dbReference type="GO" id="GO:0045087">
    <property type="term" value="P:innate immune response"/>
    <property type="evidence" value="ECO:0007669"/>
    <property type="project" value="EnsemblPlants"/>
</dbReference>
<dbReference type="GO" id="GO:0004674">
    <property type="term" value="F:protein serine/threonine kinase activity"/>
    <property type="evidence" value="ECO:0007669"/>
    <property type="project" value="UniProtKB-KW"/>
</dbReference>
<dbReference type="Gramene" id="RZC49145">
    <property type="protein sequence ID" value="RZC49145"/>
    <property type="gene ID" value="C5167_017569"/>
</dbReference>
<dbReference type="Pfam" id="PF13855">
    <property type="entry name" value="LRR_8"/>
    <property type="match status" value="1"/>
</dbReference>
<feature type="binding site" evidence="19">
    <location>
        <position position="695"/>
    </location>
    <ligand>
        <name>ATP</name>
        <dbReference type="ChEBI" id="CHEBI:30616"/>
    </ligand>
</feature>
<dbReference type="Pfam" id="PF00560">
    <property type="entry name" value="LRR_1"/>
    <property type="match status" value="5"/>
</dbReference>
<dbReference type="Pfam" id="PF08263">
    <property type="entry name" value="LRRNT_2"/>
    <property type="match status" value="1"/>
</dbReference>
<dbReference type="Gene3D" id="3.30.200.20">
    <property type="entry name" value="Phosphorylase Kinase, domain 1"/>
    <property type="match status" value="1"/>
</dbReference>
<dbReference type="FunFam" id="3.80.10.10:FF:000233">
    <property type="entry name" value="Leucine-rich repeat receptor-like protein kinase TDR"/>
    <property type="match status" value="1"/>
</dbReference>
<dbReference type="FunFam" id="3.30.200.20:FF:000540">
    <property type="entry name" value="Receptor-like protein kinase HAIKU2"/>
    <property type="match status" value="1"/>
</dbReference>
<evidence type="ECO:0000256" key="15">
    <source>
        <dbReference type="ARBA" id="ARBA00023170"/>
    </source>
</evidence>
<keyword evidence="7 20" id="KW-0812">Transmembrane</keyword>
<comment type="subcellular location">
    <subcellularLocation>
        <location evidence="1">Membrane</location>
        <topology evidence="1">Single-pass membrane protein</topology>
    </subcellularLocation>
</comment>
<dbReference type="Gene3D" id="1.10.510.10">
    <property type="entry name" value="Transferase(Phosphotransferase) domain 1"/>
    <property type="match status" value="1"/>
</dbReference>
<dbReference type="Pfam" id="PF00069">
    <property type="entry name" value="Pkinase"/>
    <property type="match status" value="1"/>
</dbReference>
<dbReference type="EMBL" id="CM010716">
    <property type="protein sequence ID" value="RZC49145.1"/>
    <property type="molecule type" value="Genomic_DNA"/>
</dbReference>
<keyword evidence="11" id="KW-0418">Kinase</keyword>
<keyword evidence="9" id="KW-0677">Repeat</keyword>
<dbReference type="OrthoDB" id="2015831at2759"/>
<dbReference type="GO" id="GO:0001653">
    <property type="term" value="F:peptide receptor activity"/>
    <property type="evidence" value="ECO:0007669"/>
    <property type="project" value="EnsemblPlants"/>
</dbReference>
<evidence type="ECO:0000256" key="14">
    <source>
        <dbReference type="ARBA" id="ARBA00023136"/>
    </source>
</evidence>
<comment type="catalytic activity">
    <reaction evidence="17">
        <text>L-threonyl-[protein] + ATP = O-phospho-L-threonyl-[protein] + ADP + H(+)</text>
        <dbReference type="Rhea" id="RHEA:46608"/>
        <dbReference type="Rhea" id="RHEA-COMP:11060"/>
        <dbReference type="Rhea" id="RHEA-COMP:11605"/>
        <dbReference type="ChEBI" id="CHEBI:15378"/>
        <dbReference type="ChEBI" id="CHEBI:30013"/>
        <dbReference type="ChEBI" id="CHEBI:30616"/>
        <dbReference type="ChEBI" id="CHEBI:61977"/>
        <dbReference type="ChEBI" id="CHEBI:456216"/>
        <dbReference type="EC" id="2.7.11.1"/>
    </reaction>
</comment>
<keyword evidence="24" id="KW-1185">Reference proteome</keyword>
<evidence type="ECO:0000256" key="19">
    <source>
        <dbReference type="PROSITE-ProRule" id="PRU10141"/>
    </source>
</evidence>
<name>A0A4Y7INW3_PAPSO</name>
<dbReference type="GO" id="GO:0016020">
    <property type="term" value="C:membrane"/>
    <property type="evidence" value="ECO:0007669"/>
    <property type="project" value="UniProtKB-SubCell"/>
</dbReference>
<keyword evidence="5" id="KW-0433">Leucine-rich repeat</keyword>
<comment type="catalytic activity">
    <reaction evidence="18">
        <text>L-seryl-[protein] + ATP = O-phospho-L-seryl-[protein] + ADP + H(+)</text>
        <dbReference type="Rhea" id="RHEA:17989"/>
        <dbReference type="Rhea" id="RHEA-COMP:9863"/>
        <dbReference type="Rhea" id="RHEA-COMP:11604"/>
        <dbReference type="ChEBI" id="CHEBI:15378"/>
        <dbReference type="ChEBI" id="CHEBI:29999"/>
        <dbReference type="ChEBI" id="CHEBI:30616"/>
        <dbReference type="ChEBI" id="CHEBI:83421"/>
        <dbReference type="ChEBI" id="CHEBI:456216"/>
        <dbReference type="EC" id="2.7.11.1"/>
    </reaction>
</comment>
<evidence type="ECO:0000256" key="18">
    <source>
        <dbReference type="ARBA" id="ARBA00048679"/>
    </source>
</evidence>
<dbReference type="GO" id="GO:0006979">
    <property type="term" value="P:response to oxidative stress"/>
    <property type="evidence" value="ECO:0007669"/>
    <property type="project" value="EnsemblPlants"/>
</dbReference>
<dbReference type="InterPro" id="IPR011009">
    <property type="entry name" value="Kinase-like_dom_sf"/>
</dbReference>
<gene>
    <name evidence="23" type="ORF">C5167_017569</name>
</gene>
<dbReference type="SMART" id="SM00220">
    <property type="entry name" value="S_TKc"/>
    <property type="match status" value="1"/>
</dbReference>
<feature type="domain" description="Protein kinase" evidence="22">
    <location>
        <begin position="666"/>
        <end position="954"/>
    </location>
</feature>
<evidence type="ECO:0000256" key="10">
    <source>
        <dbReference type="ARBA" id="ARBA00022741"/>
    </source>
</evidence>
<dbReference type="SUPFAM" id="SSF56112">
    <property type="entry name" value="Protein kinase-like (PK-like)"/>
    <property type="match status" value="1"/>
</dbReference>
<evidence type="ECO:0000256" key="16">
    <source>
        <dbReference type="ARBA" id="ARBA00023180"/>
    </source>
</evidence>
<evidence type="ECO:0000256" key="5">
    <source>
        <dbReference type="ARBA" id="ARBA00022614"/>
    </source>
</evidence>
<evidence type="ECO:0000259" key="22">
    <source>
        <dbReference type="PROSITE" id="PS50011"/>
    </source>
</evidence>
<dbReference type="PROSITE" id="PS50011">
    <property type="entry name" value="PROTEIN_KINASE_DOM"/>
    <property type="match status" value="1"/>
</dbReference>
<evidence type="ECO:0000256" key="7">
    <source>
        <dbReference type="ARBA" id="ARBA00022692"/>
    </source>
</evidence>
<evidence type="ECO:0000256" key="11">
    <source>
        <dbReference type="ARBA" id="ARBA00022777"/>
    </source>
</evidence>
<evidence type="ECO:0000256" key="8">
    <source>
        <dbReference type="ARBA" id="ARBA00022729"/>
    </source>
</evidence>
<evidence type="ECO:0000256" key="9">
    <source>
        <dbReference type="ARBA" id="ARBA00022737"/>
    </source>
</evidence>
<dbReference type="PANTHER" id="PTHR48056">
    <property type="entry name" value="LRR RECEPTOR-LIKE SERINE/THREONINE-PROTEIN KINASE-RELATED"/>
    <property type="match status" value="1"/>
</dbReference>
<keyword evidence="12 19" id="KW-0067">ATP-binding</keyword>
<comment type="similarity">
    <text evidence="2">Belongs to the protein kinase superfamily. Ser/Thr protein kinase family.</text>
</comment>
<accession>A0A4Y7INW3</accession>
<keyword evidence="4" id="KW-0723">Serine/threonine-protein kinase</keyword>
<protein>
    <recommendedName>
        <fullName evidence="3">non-specific serine/threonine protein kinase</fullName>
        <ecNumber evidence="3">2.7.11.1</ecNumber>
    </recommendedName>
</protein>
<dbReference type="GO" id="GO:0005524">
    <property type="term" value="F:ATP binding"/>
    <property type="evidence" value="ECO:0007669"/>
    <property type="project" value="UniProtKB-UniRule"/>
</dbReference>
<dbReference type="PRINTS" id="PR00019">
    <property type="entry name" value="LEURICHRPT"/>
</dbReference>
<reference evidence="23 24" key="1">
    <citation type="journal article" date="2018" name="Science">
        <title>The opium poppy genome and morphinan production.</title>
        <authorList>
            <person name="Guo L."/>
            <person name="Winzer T."/>
            <person name="Yang X."/>
            <person name="Li Y."/>
            <person name="Ning Z."/>
            <person name="He Z."/>
            <person name="Teodor R."/>
            <person name="Lu Y."/>
            <person name="Bowser T.A."/>
            <person name="Graham I.A."/>
            <person name="Ye K."/>
        </authorList>
    </citation>
    <scope>NUCLEOTIDE SEQUENCE [LARGE SCALE GENOMIC DNA]</scope>
    <source>
        <strain evidence="24">cv. HN1</strain>
        <tissue evidence="23">Leaves</tissue>
    </source>
</reference>
<dbReference type="PROSITE" id="PS51450">
    <property type="entry name" value="LRR"/>
    <property type="match status" value="2"/>
</dbReference>
<dbReference type="FunFam" id="3.80.10.10:FF:000234">
    <property type="entry name" value="Probable inactive receptor kinase RLK902"/>
    <property type="match status" value="1"/>
</dbReference>
<dbReference type="InterPro" id="IPR013210">
    <property type="entry name" value="LRR_N_plant-typ"/>
</dbReference>
<evidence type="ECO:0000256" key="20">
    <source>
        <dbReference type="SAM" id="Phobius"/>
    </source>
</evidence>
<dbReference type="STRING" id="3469.A0A4Y7INW3"/>
<dbReference type="AlphaFoldDB" id="A0A4Y7INW3"/>
<keyword evidence="13 20" id="KW-1133">Transmembrane helix</keyword>
<evidence type="ECO:0000313" key="23">
    <source>
        <dbReference type="EMBL" id="RZC49145.1"/>
    </source>
</evidence>
<dbReference type="InterPro" id="IPR008271">
    <property type="entry name" value="Ser/Thr_kinase_AS"/>
</dbReference>
<dbReference type="Pfam" id="PF23598">
    <property type="entry name" value="LRR_14"/>
    <property type="match status" value="1"/>
</dbReference>
<dbReference type="InterPro" id="IPR000719">
    <property type="entry name" value="Prot_kinase_dom"/>
</dbReference>
<keyword evidence="6" id="KW-0808">Transferase</keyword>
<dbReference type="FunFam" id="1.10.510.10:FF:000276">
    <property type="entry name" value="LRR receptor-like serine/threonine-protein kinase RCH1"/>
    <property type="match status" value="1"/>
</dbReference>